<dbReference type="Proteomes" id="UP000658278">
    <property type="component" value="Unassembled WGS sequence"/>
</dbReference>
<protein>
    <submittedName>
        <fullName evidence="3">Uncharacterized protein</fullName>
    </submittedName>
</protein>
<feature type="signal peptide" evidence="2">
    <location>
        <begin position="1"/>
        <end position="18"/>
    </location>
</feature>
<evidence type="ECO:0000256" key="1">
    <source>
        <dbReference type="SAM" id="MobiDB-lite"/>
    </source>
</evidence>
<sequence>MIRILSASLVLLASAATADVAIDVEAFGESLGGWKKEVVDYELSGSQYRTHKPEITPSPDGGIFLSIRIDHRRGWLASDDHAVLEVTFNADGSVSSAQSTLAIQGRTIASDLIRTSAEAGASLKGAQGAVRIGSNLVADLSSKLLREKIVEAGRVSFPSAVRHNYNLLYKAVRMLPAAPTETGEAEPEEPDPAKPEPAAPAVEIKPYGKVPK</sequence>
<dbReference type="AlphaFoldDB" id="A0A934VC64"/>
<feature type="chain" id="PRO_5037043734" evidence="2">
    <location>
        <begin position="19"/>
        <end position="212"/>
    </location>
</feature>
<dbReference type="EMBL" id="JAENII010000011">
    <property type="protein sequence ID" value="MBK1828123.1"/>
    <property type="molecule type" value="Genomic_DNA"/>
</dbReference>
<evidence type="ECO:0000256" key="2">
    <source>
        <dbReference type="SAM" id="SignalP"/>
    </source>
</evidence>
<feature type="region of interest" description="Disordered" evidence="1">
    <location>
        <begin position="178"/>
        <end position="212"/>
    </location>
</feature>
<keyword evidence="2" id="KW-0732">Signal</keyword>
<organism evidence="3 4">
    <name type="scientific">Haloferula rosea</name>
    <dbReference type="NCBI Taxonomy" id="490093"/>
    <lineage>
        <taxon>Bacteria</taxon>
        <taxon>Pseudomonadati</taxon>
        <taxon>Verrucomicrobiota</taxon>
        <taxon>Verrucomicrobiia</taxon>
        <taxon>Verrucomicrobiales</taxon>
        <taxon>Verrucomicrobiaceae</taxon>
        <taxon>Haloferula</taxon>
    </lineage>
</organism>
<evidence type="ECO:0000313" key="4">
    <source>
        <dbReference type="Proteomes" id="UP000658278"/>
    </source>
</evidence>
<reference evidence="3" key="1">
    <citation type="submission" date="2021-01" db="EMBL/GenBank/DDBJ databases">
        <title>Modified the classification status of verrucomicrobia.</title>
        <authorList>
            <person name="Feng X."/>
        </authorList>
    </citation>
    <scope>NUCLEOTIDE SEQUENCE</scope>
    <source>
        <strain evidence="3">KCTC 22201</strain>
    </source>
</reference>
<dbReference type="RefSeq" id="WP_200280872.1">
    <property type="nucleotide sequence ID" value="NZ_JAENII010000011.1"/>
</dbReference>
<keyword evidence="4" id="KW-1185">Reference proteome</keyword>
<comment type="caution">
    <text evidence="3">The sequence shown here is derived from an EMBL/GenBank/DDBJ whole genome shotgun (WGS) entry which is preliminary data.</text>
</comment>
<gene>
    <name evidence="3" type="ORF">JIN81_13910</name>
</gene>
<proteinExistence type="predicted"/>
<evidence type="ECO:0000313" key="3">
    <source>
        <dbReference type="EMBL" id="MBK1828123.1"/>
    </source>
</evidence>
<name>A0A934VC64_9BACT</name>
<accession>A0A934VC64</accession>